<feature type="coiled-coil region" evidence="1">
    <location>
        <begin position="140"/>
        <end position="167"/>
    </location>
</feature>
<gene>
    <name evidence="3" type="ORF">RDWZM_003615</name>
</gene>
<evidence type="ECO:0000313" key="3">
    <source>
        <dbReference type="EMBL" id="KAJ6225070.1"/>
    </source>
</evidence>
<evidence type="ECO:0000256" key="2">
    <source>
        <dbReference type="SAM" id="MobiDB-lite"/>
    </source>
</evidence>
<evidence type="ECO:0000256" key="1">
    <source>
        <dbReference type="SAM" id="Coils"/>
    </source>
</evidence>
<keyword evidence="1" id="KW-0175">Coiled coil</keyword>
<dbReference type="AlphaFoldDB" id="A0A9Q0RSU8"/>
<proteinExistence type="predicted"/>
<name>A0A9Q0RSU8_BLOTA</name>
<comment type="caution">
    <text evidence="3">The sequence shown here is derived from an EMBL/GenBank/DDBJ whole genome shotgun (WGS) entry which is preliminary data.</text>
</comment>
<accession>A0A9Q0RSU8</accession>
<dbReference type="Proteomes" id="UP001142055">
    <property type="component" value="Chromosome 1"/>
</dbReference>
<feature type="region of interest" description="Disordered" evidence="2">
    <location>
        <begin position="1"/>
        <end position="47"/>
    </location>
</feature>
<protein>
    <submittedName>
        <fullName evidence="3">Uncharacterized protein</fullName>
    </submittedName>
</protein>
<evidence type="ECO:0000313" key="4">
    <source>
        <dbReference type="Proteomes" id="UP001142055"/>
    </source>
</evidence>
<dbReference type="EMBL" id="JAPWDV010000001">
    <property type="protein sequence ID" value="KAJ6225070.1"/>
    <property type="molecule type" value="Genomic_DNA"/>
</dbReference>
<keyword evidence="4" id="KW-1185">Reference proteome</keyword>
<feature type="compositionally biased region" description="Low complexity" evidence="2">
    <location>
        <begin position="15"/>
        <end position="38"/>
    </location>
</feature>
<reference evidence="3" key="1">
    <citation type="submission" date="2022-12" db="EMBL/GenBank/DDBJ databases">
        <title>Genome assemblies of Blomia tropicalis.</title>
        <authorList>
            <person name="Cui Y."/>
        </authorList>
    </citation>
    <scope>NUCLEOTIDE SEQUENCE</scope>
    <source>
        <tissue evidence="3">Adult mites</tissue>
    </source>
</reference>
<sequence>MENKAAKTKKNKSQSYSKILSVSKASSSKKTTKSKSTSALPRSKNDHYKVVSKTSLLQDVKNTAVNGYENVKSRINSISTILKNSKKSKSDLENYNTICNEPTPIKLYSPFTIESPPIVASKKYMEDRDKLRQHLFASPQNKIRQDVEQLESGLNELNLLTRKLENSYKQSNQVNLFSKSSSNEETFGTEFSLI</sequence>
<feature type="compositionally biased region" description="Basic residues" evidence="2">
    <location>
        <begin position="1"/>
        <end position="12"/>
    </location>
</feature>
<dbReference type="OMA" id="LHCQTPV"/>
<organism evidence="3 4">
    <name type="scientific">Blomia tropicalis</name>
    <name type="common">Mite</name>
    <dbReference type="NCBI Taxonomy" id="40697"/>
    <lineage>
        <taxon>Eukaryota</taxon>
        <taxon>Metazoa</taxon>
        <taxon>Ecdysozoa</taxon>
        <taxon>Arthropoda</taxon>
        <taxon>Chelicerata</taxon>
        <taxon>Arachnida</taxon>
        <taxon>Acari</taxon>
        <taxon>Acariformes</taxon>
        <taxon>Sarcoptiformes</taxon>
        <taxon>Astigmata</taxon>
        <taxon>Glycyphagoidea</taxon>
        <taxon>Echimyopodidae</taxon>
        <taxon>Blomia</taxon>
    </lineage>
</organism>